<keyword evidence="4 9" id="KW-0694">RNA-binding</keyword>
<dbReference type="PROSITE" id="PS50889">
    <property type="entry name" value="S4"/>
    <property type="match status" value="1"/>
</dbReference>
<dbReference type="InterPro" id="IPR036986">
    <property type="entry name" value="S4_RNA-bd_sf"/>
</dbReference>
<feature type="short sequence motif" description="'KMSKS' region" evidence="8">
    <location>
        <begin position="230"/>
        <end position="234"/>
    </location>
</feature>
<dbReference type="SUPFAM" id="SSF52374">
    <property type="entry name" value="Nucleotidylyl transferase"/>
    <property type="match status" value="1"/>
</dbReference>
<feature type="domain" description="Tyrosine--tRNA ligase SYY-like C-terminal" evidence="10">
    <location>
        <begin position="328"/>
        <end position="406"/>
    </location>
</feature>
<evidence type="ECO:0000256" key="4">
    <source>
        <dbReference type="ARBA" id="ARBA00022884"/>
    </source>
</evidence>
<evidence type="ECO:0000256" key="7">
    <source>
        <dbReference type="ARBA" id="ARBA00048248"/>
    </source>
</evidence>
<dbReference type="Pfam" id="PF22421">
    <property type="entry name" value="SYY_C-terminal"/>
    <property type="match status" value="1"/>
</dbReference>
<dbReference type="GO" id="GO:0004831">
    <property type="term" value="F:tyrosine-tRNA ligase activity"/>
    <property type="evidence" value="ECO:0007669"/>
    <property type="project" value="UniProtKB-EC"/>
</dbReference>
<dbReference type="PANTHER" id="PTHR11766">
    <property type="entry name" value="TYROSYL-TRNA SYNTHETASE"/>
    <property type="match status" value="1"/>
</dbReference>
<evidence type="ECO:0000256" key="9">
    <source>
        <dbReference type="PROSITE-ProRule" id="PRU00182"/>
    </source>
</evidence>
<dbReference type="NCBIfam" id="TIGR00234">
    <property type="entry name" value="tyrS"/>
    <property type="match status" value="1"/>
</dbReference>
<accession>A0ABT1NCJ6</accession>
<dbReference type="InterPro" id="IPR014729">
    <property type="entry name" value="Rossmann-like_a/b/a_fold"/>
</dbReference>
<evidence type="ECO:0000259" key="10">
    <source>
        <dbReference type="Pfam" id="PF22421"/>
    </source>
</evidence>
<keyword evidence="1 8" id="KW-0436">Ligase</keyword>
<comment type="subcellular location">
    <subcellularLocation>
        <location evidence="8">Cytoplasm</location>
    </subcellularLocation>
</comment>
<dbReference type="SUPFAM" id="SSF55174">
    <property type="entry name" value="Alpha-L RNA-binding motif"/>
    <property type="match status" value="1"/>
</dbReference>
<name>A0ABT1NCJ6_9FIRM</name>
<protein>
    <recommendedName>
        <fullName evidence="8">Tyrosine--tRNA ligase</fullName>
        <ecNumber evidence="8">6.1.1.1</ecNumber>
    </recommendedName>
    <alternativeName>
        <fullName evidence="8">Tyrosyl-tRNA synthetase</fullName>
        <shortName evidence="8">TyrRS</shortName>
    </alternativeName>
</protein>
<evidence type="ECO:0000313" key="11">
    <source>
        <dbReference type="EMBL" id="MCQ1528988.1"/>
    </source>
</evidence>
<comment type="subunit">
    <text evidence="8">Homodimer.</text>
</comment>
<reference evidence="11 12" key="1">
    <citation type="submission" date="2021-10" db="EMBL/GenBank/DDBJ databases">
        <title>Lutispora strain m25 sp. nov., a thermophilic, non-spore-forming bacterium isolated from a lab-scale methanogenic bioreactor digesting anaerobic sludge.</title>
        <authorList>
            <person name="El Houari A."/>
            <person name="Mcdonald J."/>
        </authorList>
    </citation>
    <scope>NUCLEOTIDE SEQUENCE [LARGE SCALE GENOMIC DNA]</scope>
    <source>
        <strain evidence="12">m25</strain>
    </source>
</reference>
<evidence type="ECO:0000256" key="5">
    <source>
        <dbReference type="ARBA" id="ARBA00022917"/>
    </source>
</evidence>
<dbReference type="Pfam" id="PF00579">
    <property type="entry name" value="tRNA-synt_1b"/>
    <property type="match status" value="1"/>
</dbReference>
<keyword evidence="5 8" id="KW-0648">Protein biosynthesis</keyword>
<keyword evidence="8" id="KW-0963">Cytoplasm</keyword>
<dbReference type="InterPro" id="IPR024088">
    <property type="entry name" value="Tyr-tRNA-ligase_bac-type"/>
</dbReference>
<evidence type="ECO:0000256" key="6">
    <source>
        <dbReference type="ARBA" id="ARBA00023146"/>
    </source>
</evidence>
<dbReference type="CDD" id="cd00805">
    <property type="entry name" value="TyrRS_core"/>
    <property type="match status" value="1"/>
</dbReference>
<gene>
    <name evidence="8 11" type="primary">tyrS</name>
    <name evidence="11" type="ORF">LJD61_05435</name>
</gene>
<dbReference type="InterPro" id="IPR002305">
    <property type="entry name" value="aa-tRNA-synth_Ic"/>
</dbReference>
<dbReference type="Gene3D" id="3.40.50.620">
    <property type="entry name" value="HUPs"/>
    <property type="match status" value="1"/>
</dbReference>
<comment type="similarity">
    <text evidence="8">Belongs to the class-I aminoacyl-tRNA synthetase family. TyrS type 1 subfamily.</text>
</comment>
<comment type="caution">
    <text evidence="11">The sequence shown here is derived from an EMBL/GenBank/DDBJ whole genome shotgun (WGS) entry which is preliminary data.</text>
</comment>
<dbReference type="Gene3D" id="3.10.290.10">
    <property type="entry name" value="RNA-binding S4 domain"/>
    <property type="match status" value="1"/>
</dbReference>
<evidence type="ECO:0000313" key="12">
    <source>
        <dbReference type="Proteomes" id="UP001651880"/>
    </source>
</evidence>
<proteinExistence type="inferred from homology"/>
<dbReference type="EMBL" id="JAJEKE010000003">
    <property type="protein sequence ID" value="MCQ1528988.1"/>
    <property type="molecule type" value="Genomic_DNA"/>
</dbReference>
<keyword evidence="12" id="KW-1185">Reference proteome</keyword>
<keyword evidence="6 8" id="KW-0030">Aminoacyl-tRNA synthetase</keyword>
<evidence type="ECO:0000256" key="3">
    <source>
        <dbReference type="ARBA" id="ARBA00022840"/>
    </source>
</evidence>
<evidence type="ECO:0000256" key="1">
    <source>
        <dbReference type="ARBA" id="ARBA00022598"/>
    </source>
</evidence>
<dbReference type="RefSeq" id="WP_255226509.1">
    <property type="nucleotide sequence ID" value="NZ_JAJEKE010000003.1"/>
</dbReference>
<comment type="function">
    <text evidence="8">Catalyzes the attachment of tyrosine to tRNA(Tyr) in a two-step reaction: tyrosine is first activated by ATP to form Tyr-AMP and then transferred to the acceptor end of tRNA(Tyr).</text>
</comment>
<dbReference type="InterPro" id="IPR054608">
    <property type="entry name" value="SYY-like_C"/>
</dbReference>
<comment type="catalytic activity">
    <reaction evidence="7 8">
        <text>tRNA(Tyr) + L-tyrosine + ATP = L-tyrosyl-tRNA(Tyr) + AMP + diphosphate + H(+)</text>
        <dbReference type="Rhea" id="RHEA:10220"/>
        <dbReference type="Rhea" id="RHEA-COMP:9706"/>
        <dbReference type="Rhea" id="RHEA-COMP:9707"/>
        <dbReference type="ChEBI" id="CHEBI:15378"/>
        <dbReference type="ChEBI" id="CHEBI:30616"/>
        <dbReference type="ChEBI" id="CHEBI:33019"/>
        <dbReference type="ChEBI" id="CHEBI:58315"/>
        <dbReference type="ChEBI" id="CHEBI:78442"/>
        <dbReference type="ChEBI" id="CHEBI:78536"/>
        <dbReference type="ChEBI" id="CHEBI:456215"/>
        <dbReference type="EC" id="6.1.1.1"/>
    </reaction>
</comment>
<keyword evidence="3 8" id="KW-0067">ATP-binding</keyword>
<evidence type="ECO:0000256" key="2">
    <source>
        <dbReference type="ARBA" id="ARBA00022741"/>
    </source>
</evidence>
<evidence type="ECO:0000256" key="8">
    <source>
        <dbReference type="HAMAP-Rule" id="MF_02006"/>
    </source>
</evidence>
<dbReference type="HAMAP" id="MF_02006">
    <property type="entry name" value="Tyr_tRNA_synth_type1"/>
    <property type="match status" value="1"/>
</dbReference>
<feature type="short sequence motif" description="'HIGH' region" evidence="8">
    <location>
        <begin position="42"/>
        <end position="51"/>
    </location>
</feature>
<sequence length="410" mass="46260">MEKRNVFDVLKERGFIQQVTHEEEVRELLGKESVTFYIGFDATADSLHVGHFLQMIVMAHMQKAGHRPIALLGGGTTMVGDPSGRTDMRKMLTQEEIQQNAERFKVQFEKFLDFSDGKAIMENNANWLLNLNYVDFLREIGVHFSVNRMLTAECYKNRLEKGLTFIEFNYMLMQSYDFVELYRRYGCKLQLGGDDQWSNIISGADLIRRVENVPAFGMTFTLLTTSDGKKMGKTQAGAVWLDPDKTSPYDFYQYWRNVDDADVEKCLALLTFLPMDEVRRLGALPGNKINEAKKVLAFEVTKLVHGEEEAKKAGDAAEALFGGGGNLDMVPTTEISKDQLGAGMNIIDMLVFTGLAPSKGEGRRLINQGGLLLNDEKVDSIEFTITPDDFKEAALMLKKGKKTYHRVVVK</sequence>
<organism evidence="11 12">
    <name type="scientific">Lutispora saccharofermentans</name>
    <dbReference type="NCBI Taxonomy" id="3024236"/>
    <lineage>
        <taxon>Bacteria</taxon>
        <taxon>Bacillati</taxon>
        <taxon>Bacillota</taxon>
        <taxon>Clostridia</taxon>
        <taxon>Lutisporales</taxon>
        <taxon>Lutisporaceae</taxon>
        <taxon>Lutispora</taxon>
    </lineage>
</organism>
<feature type="binding site" evidence="8">
    <location>
        <position position="170"/>
    </location>
    <ligand>
        <name>L-tyrosine</name>
        <dbReference type="ChEBI" id="CHEBI:58315"/>
    </ligand>
</feature>
<feature type="binding site" evidence="8">
    <location>
        <position position="174"/>
    </location>
    <ligand>
        <name>L-tyrosine</name>
        <dbReference type="ChEBI" id="CHEBI:58315"/>
    </ligand>
</feature>
<dbReference type="PANTHER" id="PTHR11766:SF0">
    <property type="entry name" value="TYROSINE--TRNA LIGASE, MITOCHONDRIAL"/>
    <property type="match status" value="1"/>
</dbReference>
<dbReference type="Gene3D" id="1.10.240.10">
    <property type="entry name" value="Tyrosyl-Transfer RNA Synthetase"/>
    <property type="match status" value="1"/>
</dbReference>
<keyword evidence="2 8" id="KW-0547">Nucleotide-binding</keyword>
<dbReference type="PRINTS" id="PR01040">
    <property type="entry name" value="TRNASYNTHTYR"/>
</dbReference>
<feature type="binding site" evidence="8">
    <location>
        <position position="37"/>
    </location>
    <ligand>
        <name>L-tyrosine</name>
        <dbReference type="ChEBI" id="CHEBI:58315"/>
    </ligand>
</feature>
<dbReference type="InterPro" id="IPR002307">
    <property type="entry name" value="Tyr-tRNA-ligase"/>
</dbReference>
<dbReference type="Proteomes" id="UP001651880">
    <property type="component" value="Unassembled WGS sequence"/>
</dbReference>
<dbReference type="CDD" id="cd00165">
    <property type="entry name" value="S4"/>
    <property type="match status" value="1"/>
</dbReference>
<dbReference type="EC" id="6.1.1.1" evidence="8"/>
<feature type="binding site" evidence="8">
    <location>
        <position position="233"/>
    </location>
    <ligand>
        <name>ATP</name>
        <dbReference type="ChEBI" id="CHEBI:30616"/>
    </ligand>
</feature>
<dbReference type="InterPro" id="IPR024107">
    <property type="entry name" value="Tyr-tRNA-ligase_bac_1"/>
</dbReference>